<evidence type="ECO:0000313" key="11">
    <source>
        <dbReference type="Proteomes" id="UP000774699"/>
    </source>
</evidence>
<dbReference type="GO" id="GO:0051539">
    <property type="term" value="F:4 iron, 4 sulfur cluster binding"/>
    <property type="evidence" value="ECO:0007669"/>
    <property type="project" value="UniProtKB-KW"/>
</dbReference>
<keyword evidence="5" id="KW-0479">Metal-binding</keyword>
<dbReference type="InterPro" id="IPR007197">
    <property type="entry name" value="rSAM"/>
</dbReference>
<dbReference type="GO" id="GO:0031419">
    <property type="term" value="F:cobalamin binding"/>
    <property type="evidence" value="ECO:0007669"/>
    <property type="project" value="InterPro"/>
</dbReference>
<reference evidence="10" key="1">
    <citation type="submission" date="2019-03" db="EMBL/GenBank/DDBJ databases">
        <title>Lake Tanganyika Metagenome-Assembled Genomes (MAGs).</title>
        <authorList>
            <person name="Tran P."/>
        </authorList>
    </citation>
    <scope>NUCLEOTIDE SEQUENCE</scope>
    <source>
        <strain evidence="10">M_DeepCast_50m_m2_156</strain>
    </source>
</reference>
<evidence type="ECO:0000256" key="4">
    <source>
        <dbReference type="ARBA" id="ARBA00022691"/>
    </source>
</evidence>
<dbReference type="AlphaFoldDB" id="A0A8T4C6J2"/>
<comment type="caution">
    <text evidence="10">The sequence shown here is derived from an EMBL/GenBank/DDBJ whole genome shotgun (WGS) entry which is preliminary data.</text>
</comment>
<dbReference type="PANTHER" id="PTHR43409:SF7">
    <property type="entry name" value="BLL1977 PROTEIN"/>
    <property type="match status" value="1"/>
</dbReference>
<keyword evidence="7" id="KW-0411">Iron-sulfur</keyword>
<dbReference type="PROSITE" id="PS51332">
    <property type="entry name" value="B12_BINDING"/>
    <property type="match status" value="1"/>
</dbReference>
<evidence type="ECO:0000256" key="2">
    <source>
        <dbReference type="ARBA" id="ARBA00022603"/>
    </source>
</evidence>
<dbReference type="Pfam" id="PF04055">
    <property type="entry name" value="Radical_SAM"/>
    <property type="match status" value="1"/>
</dbReference>
<dbReference type="SUPFAM" id="SSF102114">
    <property type="entry name" value="Radical SAM enzymes"/>
    <property type="match status" value="1"/>
</dbReference>
<dbReference type="InterPro" id="IPR006638">
    <property type="entry name" value="Elp3/MiaA/NifB-like_rSAM"/>
</dbReference>
<dbReference type="CDD" id="cd02068">
    <property type="entry name" value="radical_SAM_B12_BD"/>
    <property type="match status" value="1"/>
</dbReference>
<dbReference type="PANTHER" id="PTHR43409">
    <property type="entry name" value="ANAEROBIC MAGNESIUM-PROTOPORPHYRIN IX MONOMETHYL ESTER CYCLASE-RELATED"/>
    <property type="match status" value="1"/>
</dbReference>
<evidence type="ECO:0000256" key="5">
    <source>
        <dbReference type="ARBA" id="ARBA00022723"/>
    </source>
</evidence>
<dbReference type="GO" id="GO:0005829">
    <property type="term" value="C:cytosol"/>
    <property type="evidence" value="ECO:0007669"/>
    <property type="project" value="TreeGrafter"/>
</dbReference>
<keyword evidence="6" id="KW-0408">Iron</keyword>
<dbReference type="PROSITE" id="PS51918">
    <property type="entry name" value="RADICAL_SAM"/>
    <property type="match status" value="1"/>
</dbReference>
<dbReference type="InterPro" id="IPR058240">
    <property type="entry name" value="rSAM_sf"/>
</dbReference>
<dbReference type="InterPro" id="IPR051198">
    <property type="entry name" value="BchE-like"/>
</dbReference>
<dbReference type="Gene3D" id="3.40.50.280">
    <property type="entry name" value="Cobalamin-binding domain"/>
    <property type="match status" value="1"/>
</dbReference>
<dbReference type="SFLD" id="SFLDG01082">
    <property type="entry name" value="B12-binding_domain_containing"/>
    <property type="match status" value="1"/>
</dbReference>
<dbReference type="SMART" id="SM00729">
    <property type="entry name" value="Elp3"/>
    <property type="match status" value="1"/>
</dbReference>
<feature type="domain" description="Radical SAM core" evidence="9">
    <location>
        <begin position="232"/>
        <end position="452"/>
    </location>
</feature>
<comment type="cofactor">
    <cofactor evidence="1">
        <name>[4Fe-4S] cluster</name>
        <dbReference type="ChEBI" id="CHEBI:49883"/>
    </cofactor>
</comment>
<dbReference type="Gene3D" id="3.80.30.20">
    <property type="entry name" value="tm_1862 like domain"/>
    <property type="match status" value="1"/>
</dbReference>
<protein>
    <submittedName>
        <fullName evidence="10">Radical SAM protein</fullName>
    </submittedName>
</protein>
<evidence type="ECO:0000313" key="10">
    <source>
        <dbReference type="EMBL" id="MBM3282109.1"/>
    </source>
</evidence>
<dbReference type="GO" id="GO:0003824">
    <property type="term" value="F:catalytic activity"/>
    <property type="evidence" value="ECO:0007669"/>
    <property type="project" value="InterPro"/>
</dbReference>
<evidence type="ECO:0000259" key="9">
    <source>
        <dbReference type="PROSITE" id="PS51918"/>
    </source>
</evidence>
<dbReference type="SFLD" id="SFLDG01123">
    <property type="entry name" value="methyltransferase_(Class_B)"/>
    <property type="match status" value="1"/>
</dbReference>
<evidence type="ECO:0000256" key="1">
    <source>
        <dbReference type="ARBA" id="ARBA00001966"/>
    </source>
</evidence>
<name>A0A8T4C6J2_9ARCH</name>
<keyword evidence="2" id="KW-0489">Methyltransferase</keyword>
<dbReference type="Proteomes" id="UP000774699">
    <property type="component" value="Unassembled WGS sequence"/>
</dbReference>
<dbReference type="InterPro" id="IPR023404">
    <property type="entry name" value="rSAM_horseshoe"/>
</dbReference>
<dbReference type="EMBL" id="VGJJ01000010">
    <property type="protein sequence ID" value="MBM3282109.1"/>
    <property type="molecule type" value="Genomic_DNA"/>
</dbReference>
<proteinExistence type="predicted"/>
<evidence type="ECO:0000259" key="8">
    <source>
        <dbReference type="PROSITE" id="PS51332"/>
    </source>
</evidence>
<evidence type="ECO:0000256" key="3">
    <source>
        <dbReference type="ARBA" id="ARBA00022679"/>
    </source>
</evidence>
<keyword evidence="3" id="KW-0808">Transferase</keyword>
<keyword evidence="4" id="KW-0949">S-adenosyl-L-methionine</keyword>
<dbReference type="GO" id="GO:0046872">
    <property type="term" value="F:metal ion binding"/>
    <property type="evidence" value="ECO:0007669"/>
    <property type="project" value="UniProtKB-KW"/>
</dbReference>
<gene>
    <name evidence="10" type="ORF">FJY86_02085</name>
</gene>
<organism evidence="10 11">
    <name type="scientific">Candidatus Iainarchaeum sp</name>
    <dbReference type="NCBI Taxonomy" id="3101447"/>
    <lineage>
        <taxon>Archaea</taxon>
        <taxon>Candidatus Iainarchaeota</taxon>
        <taxon>Candidatus Iainarchaeia</taxon>
        <taxon>Candidatus Iainarchaeales</taxon>
        <taxon>Candidatus Iainarchaeaceae</taxon>
        <taxon>Candidatus Iainarchaeum</taxon>
    </lineage>
</organism>
<evidence type="ECO:0000256" key="6">
    <source>
        <dbReference type="ARBA" id="ARBA00023004"/>
    </source>
</evidence>
<evidence type="ECO:0000256" key="7">
    <source>
        <dbReference type="ARBA" id="ARBA00023014"/>
    </source>
</evidence>
<dbReference type="Pfam" id="PF02310">
    <property type="entry name" value="B12-binding"/>
    <property type="match status" value="1"/>
</dbReference>
<dbReference type="SFLD" id="SFLDS00029">
    <property type="entry name" value="Radical_SAM"/>
    <property type="match status" value="1"/>
</dbReference>
<feature type="domain" description="B12-binding" evidence="8">
    <location>
        <begin position="43"/>
        <end position="188"/>
    </location>
</feature>
<accession>A0A8T4C6J2</accession>
<sequence>MRTCIMADTNIHDKFGFIKIDNSLACKENVPNKLADITNEKRRILFVTPHAALDVFNKSKIRVAVPHIPYLSLATLAGVVLQKGHDAKIIDLSISPHPKVDLEKTLREYQPHAVAITCTTALFPEAKQICDIALQEVPNAFMMTGGAHPSNEPIRVLHESKFDAAIFGEGEITLADIVMGKPLNEINGLSYRHKGEVFINQTQEFIQNLDELPLPAWQLYDLTKYVTPRLTSRKNPVGAMETSRGCPYVCTYCNKGVFTIKWRSKSAKRVVDEMEYMLKCGFKEIHIWDDMFSADKQRAKEICDLIVSRGLKFPWNIYNGIRVDSVDQELLNKLKAAGCYRVSFGMESGNQKVLDGIKKGITLQQGREAFAMARKAGLETLGFFMLGLPDDTEETMQETINFAKSLEPDIPKAGILMPLPGTPLYREWVEKGIVQSFNWEEFVFHAPAKVYKHPNLTYEKVFAFYNKFYKENMLNPKFLIRRLVRDIKTGELPWDIYYFIKTMRYGW</sequence>
<dbReference type="InterPro" id="IPR006158">
    <property type="entry name" value="Cobalamin-bd"/>
</dbReference>
<dbReference type="CDD" id="cd01335">
    <property type="entry name" value="Radical_SAM"/>
    <property type="match status" value="1"/>
</dbReference>
<dbReference type="InterPro" id="IPR034466">
    <property type="entry name" value="Methyltransferase_Class_B"/>
</dbReference>